<sequence length="69" mass="7914">MEFGRVGRNKIFKLNLVSYVQTELSFAFDKILSFAFDKILSFAFDKILSFAYMSSSLGKPRLLRRGGCH</sequence>
<dbReference type="Proteomes" id="UP000034246">
    <property type="component" value="Unassembled WGS sequence"/>
</dbReference>
<evidence type="ECO:0000313" key="1">
    <source>
        <dbReference type="EMBL" id="KKR11000.1"/>
    </source>
</evidence>
<protein>
    <submittedName>
        <fullName evidence="1">Uncharacterized protein</fullName>
    </submittedName>
</protein>
<dbReference type="AlphaFoldDB" id="A0A0G0QKR8"/>
<comment type="caution">
    <text evidence="1">The sequence shown here is derived from an EMBL/GenBank/DDBJ whole genome shotgun (WGS) entry which is preliminary data.</text>
</comment>
<dbReference type="STRING" id="1618550.UT39_C0012G0022"/>
<organism evidence="1 2">
    <name type="scientific">Candidatus Woesebacteria bacterium GW2011_GWA1_39_21</name>
    <dbReference type="NCBI Taxonomy" id="1618550"/>
    <lineage>
        <taxon>Bacteria</taxon>
        <taxon>Candidatus Woeseibacteriota</taxon>
    </lineage>
</organism>
<dbReference type="EMBL" id="LBWP01000012">
    <property type="protein sequence ID" value="KKR11000.1"/>
    <property type="molecule type" value="Genomic_DNA"/>
</dbReference>
<proteinExistence type="predicted"/>
<accession>A0A0G0QKR8</accession>
<reference evidence="1 2" key="1">
    <citation type="journal article" date="2015" name="Nature">
        <title>rRNA introns, odd ribosomes, and small enigmatic genomes across a large radiation of phyla.</title>
        <authorList>
            <person name="Brown C.T."/>
            <person name="Hug L.A."/>
            <person name="Thomas B.C."/>
            <person name="Sharon I."/>
            <person name="Castelle C.J."/>
            <person name="Singh A."/>
            <person name="Wilkins M.J."/>
            <person name="Williams K.H."/>
            <person name="Banfield J.F."/>
        </authorList>
    </citation>
    <scope>NUCLEOTIDE SEQUENCE [LARGE SCALE GENOMIC DNA]</scope>
</reference>
<gene>
    <name evidence="1" type="ORF">UT39_C0012G0022</name>
</gene>
<name>A0A0G0QKR8_9BACT</name>
<evidence type="ECO:0000313" key="2">
    <source>
        <dbReference type="Proteomes" id="UP000034246"/>
    </source>
</evidence>